<dbReference type="EMBL" id="RBVX01000076">
    <property type="protein sequence ID" value="RSL29310.1"/>
    <property type="molecule type" value="Genomic_DNA"/>
</dbReference>
<sequence length="59" mass="6821">MNNTDTAQFLRMTEAALFVWMRSVANKLLTNGFIYFFGCFFLQCWNNTGRVCGADRRDG</sequence>
<protein>
    <submittedName>
        <fullName evidence="1">Uncharacterized protein</fullName>
    </submittedName>
</protein>
<keyword evidence="2" id="KW-1185">Reference proteome</keyword>
<reference evidence="1 2" key="1">
    <citation type="submission" date="2018-10" db="EMBL/GenBank/DDBJ databases">
        <title>Draft genome sequence of Bacillus salarius IM0101, isolated from a hypersaline soil in Inner Mongolia, China.</title>
        <authorList>
            <person name="Yamprayoonswat W."/>
            <person name="Boonvisut S."/>
            <person name="Jumpathong W."/>
            <person name="Sittihan S."/>
            <person name="Ruangsuj P."/>
            <person name="Wanthongcharoen S."/>
            <person name="Thongpramul N."/>
            <person name="Pimmason S."/>
            <person name="Yu B."/>
            <person name="Yasawong M."/>
        </authorList>
    </citation>
    <scope>NUCLEOTIDE SEQUENCE [LARGE SCALE GENOMIC DNA]</scope>
    <source>
        <strain evidence="1 2">IM0101</strain>
    </source>
</reference>
<dbReference type="AlphaFoldDB" id="A0A428MT52"/>
<proteinExistence type="predicted"/>
<evidence type="ECO:0000313" key="1">
    <source>
        <dbReference type="EMBL" id="RSL29310.1"/>
    </source>
</evidence>
<dbReference type="Proteomes" id="UP000275076">
    <property type="component" value="Unassembled WGS sequence"/>
</dbReference>
<organism evidence="1 2">
    <name type="scientific">Salibacterium salarium</name>
    <dbReference type="NCBI Taxonomy" id="284579"/>
    <lineage>
        <taxon>Bacteria</taxon>
        <taxon>Bacillati</taxon>
        <taxon>Bacillota</taxon>
        <taxon>Bacilli</taxon>
        <taxon>Bacillales</taxon>
        <taxon>Bacillaceae</taxon>
    </lineage>
</organism>
<accession>A0A428MT52</accession>
<gene>
    <name evidence="1" type="ORF">D7Z54_31915</name>
</gene>
<evidence type="ECO:0000313" key="2">
    <source>
        <dbReference type="Proteomes" id="UP000275076"/>
    </source>
</evidence>
<name>A0A428MT52_9BACI</name>
<comment type="caution">
    <text evidence="1">The sequence shown here is derived from an EMBL/GenBank/DDBJ whole genome shotgun (WGS) entry which is preliminary data.</text>
</comment>